<reference evidence="3" key="1">
    <citation type="journal article" date="2019" name="Int. J. Syst. Evol. Microbiol.">
        <title>The Global Catalogue of Microorganisms (GCM) 10K type strain sequencing project: providing services to taxonomists for standard genome sequencing and annotation.</title>
        <authorList>
            <consortium name="The Broad Institute Genomics Platform"/>
            <consortium name="The Broad Institute Genome Sequencing Center for Infectious Disease"/>
            <person name="Wu L."/>
            <person name="Ma J."/>
        </authorList>
    </citation>
    <scope>NUCLEOTIDE SEQUENCE [LARGE SCALE GENOMIC DNA]</scope>
    <source>
        <strain evidence="3">JCM 16540</strain>
    </source>
</reference>
<feature type="region of interest" description="Disordered" evidence="1">
    <location>
        <begin position="263"/>
        <end position="288"/>
    </location>
</feature>
<protein>
    <submittedName>
        <fullName evidence="2">Uncharacterized protein</fullName>
    </submittedName>
</protein>
<name>A0ABP6WW30_9ACTN</name>
<feature type="compositionally biased region" description="Pro residues" evidence="1">
    <location>
        <begin position="267"/>
        <end position="282"/>
    </location>
</feature>
<dbReference type="RefSeq" id="WP_204911909.1">
    <property type="nucleotide sequence ID" value="NZ_BAAAYR010000001.1"/>
</dbReference>
<dbReference type="InterPro" id="IPR043746">
    <property type="entry name" value="DUF5691"/>
</dbReference>
<sequence>MSTTVAPDVDLVNAALLGTDRRSLPVPAGGDPAGWLLDAAGRRRASTLVAGASTVVRVPEPGPEDGPPAPPAAAREVLDELLLQGSSVVLDLWLREALTAGSGLAPEHWTPVLDRARRSTDLDRRLGQALGPRGLWFARHNPAWSAVVRAAEAPGPAAPEPARGPDDLARLAQDPDLLLTWPDPWTADVGRVAVGVLAAGLVAVRAARAFGQRVGTRVPLETAAAVEAARPGLLDPVAGASARTGLAAAAEVLRVRTALALAFDPGQVPPPDPPDPTEPVPTTPQERP</sequence>
<organism evidence="2 3">
    <name type="scientific">Microlunatus spumicola</name>
    <dbReference type="NCBI Taxonomy" id="81499"/>
    <lineage>
        <taxon>Bacteria</taxon>
        <taxon>Bacillati</taxon>
        <taxon>Actinomycetota</taxon>
        <taxon>Actinomycetes</taxon>
        <taxon>Propionibacteriales</taxon>
        <taxon>Propionibacteriaceae</taxon>
        <taxon>Microlunatus</taxon>
    </lineage>
</organism>
<dbReference type="Pfam" id="PF18944">
    <property type="entry name" value="DUF5691"/>
    <property type="match status" value="1"/>
</dbReference>
<evidence type="ECO:0000256" key="1">
    <source>
        <dbReference type="SAM" id="MobiDB-lite"/>
    </source>
</evidence>
<dbReference type="Proteomes" id="UP001500767">
    <property type="component" value="Unassembled WGS sequence"/>
</dbReference>
<accession>A0ABP6WW30</accession>
<proteinExistence type="predicted"/>
<comment type="caution">
    <text evidence="2">The sequence shown here is derived from an EMBL/GenBank/DDBJ whole genome shotgun (WGS) entry which is preliminary data.</text>
</comment>
<evidence type="ECO:0000313" key="2">
    <source>
        <dbReference type="EMBL" id="GAA3557253.1"/>
    </source>
</evidence>
<gene>
    <name evidence="2" type="ORF">GCM10022197_10630</name>
</gene>
<evidence type="ECO:0000313" key="3">
    <source>
        <dbReference type="Proteomes" id="UP001500767"/>
    </source>
</evidence>
<keyword evidence="3" id="KW-1185">Reference proteome</keyword>
<dbReference type="EMBL" id="BAAAYR010000001">
    <property type="protein sequence ID" value="GAA3557253.1"/>
    <property type="molecule type" value="Genomic_DNA"/>
</dbReference>